<organism evidence="2">
    <name type="scientific">Ixodes ricinus</name>
    <name type="common">Common tick</name>
    <name type="synonym">Acarus ricinus</name>
    <dbReference type="NCBI Taxonomy" id="34613"/>
    <lineage>
        <taxon>Eukaryota</taxon>
        <taxon>Metazoa</taxon>
        <taxon>Ecdysozoa</taxon>
        <taxon>Arthropoda</taxon>
        <taxon>Chelicerata</taxon>
        <taxon>Arachnida</taxon>
        <taxon>Acari</taxon>
        <taxon>Parasitiformes</taxon>
        <taxon>Ixodida</taxon>
        <taxon>Ixodoidea</taxon>
        <taxon>Ixodidae</taxon>
        <taxon>Ixodinae</taxon>
        <taxon>Ixodes</taxon>
    </lineage>
</organism>
<feature type="compositionally biased region" description="Polar residues" evidence="1">
    <location>
        <begin position="73"/>
        <end position="84"/>
    </location>
</feature>
<sequence length="84" mass="8999">MSSLSWTVSITLASGNADFQVPSSALSTGQSRTAHGRKTPGFWRPSKESIEDGKGRLSQKLELAAGVLDTQRRTSQPQNVTPAQ</sequence>
<name>A0A6B0U0D6_IXORI</name>
<evidence type="ECO:0000313" key="2">
    <source>
        <dbReference type="EMBL" id="MXU85018.1"/>
    </source>
</evidence>
<dbReference type="AlphaFoldDB" id="A0A6B0U0D6"/>
<evidence type="ECO:0000256" key="1">
    <source>
        <dbReference type="SAM" id="MobiDB-lite"/>
    </source>
</evidence>
<feature type="region of interest" description="Disordered" evidence="1">
    <location>
        <begin position="65"/>
        <end position="84"/>
    </location>
</feature>
<accession>A0A6B0U0D6</accession>
<reference evidence="2" key="1">
    <citation type="submission" date="2019-12" db="EMBL/GenBank/DDBJ databases">
        <title>An insight into the sialome of adult female Ixodes ricinus ticks feeding for 6 days.</title>
        <authorList>
            <person name="Perner J."/>
            <person name="Ribeiro J.M.C."/>
        </authorList>
    </citation>
    <scope>NUCLEOTIDE SEQUENCE</scope>
    <source>
        <strain evidence="2">Semi-engorged</strain>
        <tissue evidence="2">Salivary glands</tissue>
    </source>
</reference>
<feature type="compositionally biased region" description="Basic and acidic residues" evidence="1">
    <location>
        <begin position="45"/>
        <end position="55"/>
    </location>
</feature>
<feature type="region of interest" description="Disordered" evidence="1">
    <location>
        <begin position="20"/>
        <end position="55"/>
    </location>
</feature>
<feature type="compositionally biased region" description="Polar residues" evidence="1">
    <location>
        <begin position="21"/>
        <end position="33"/>
    </location>
</feature>
<protein>
    <submittedName>
        <fullName evidence="2">Uncharacterized protein</fullName>
    </submittedName>
</protein>
<dbReference type="EMBL" id="GIFC01002935">
    <property type="protein sequence ID" value="MXU85018.1"/>
    <property type="molecule type" value="Transcribed_RNA"/>
</dbReference>
<proteinExistence type="predicted"/>